<evidence type="ECO:0000256" key="10">
    <source>
        <dbReference type="ARBA" id="ARBA00023004"/>
    </source>
</evidence>
<dbReference type="PANTHER" id="PTHR30013:SF7">
    <property type="entry name" value="HYDROGENASE-2 SMALL CHAIN"/>
    <property type="match status" value="1"/>
</dbReference>
<dbReference type="Pfam" id="PF14720">
    <property type="entry name" value="NiFe_hyd_SSU_C"/>
    <property type="match status" value="1"/>
</dbReference>
<comment type="cofactor">
    <cofactor evidence="2">
        <name>[4Fe-4S] cluster</name>
        <dbReference type="ChEBI" id="CHEBI:49883"/>
    </cofactor>
</comment>
<evidence type="ECO:0000256" key="11">
    <source>
        <dbReference type="ARBA" id="ARBA00023014"/>
    </source>
</evidence>
<dbReference type="InterPro" id="IPR027394">
    <property type="entry name" value="Cytochrome-c3_hydrogenase_C"/>
</dbReference>
<comment type="subcellular location">
    <subcellularLocation>
        <location evidence="3">Cell envelope</location>
    </subcellularLocation>
</comment>
<feature type="domain" description="Cytochrome-c3 hydrogenase C-terminal" evidence="14">
    <location>
        <begin position="224"/>
        <end position="293"/>
    </location>
</feature>
<dbReference type="InterPro" id="IPR019546">
    <property type="entry name" value="TAT_signal_bac_arc"/>
</dbReference>
<evidence type="ECO:0000256" key="1">
    <source>
        <dbReference type="ARBA" id="ARBA00001927"/>
    </source>
</evidence>
<comment type="similarity">
    <text evidence="4">Belongs to the [NiFe]/[NiFeSe] hydrogenase small subunit family.</text>
</comment>
<dbReference type="EMBL" id="CP120733">
    <property type="protein sequence ID" value="WFD12264.1"/>
    <property type="molecule type" value="Genomic_DNA"/>
</dbReference>
<feature type="domain" description="NADH:ubiquinone oxidoreductase-like 20kDa subunit" evidence="13">
    <location>
        <begin position="50"/>
        <end position="206"/>
    </location>
</feature>
<dbReference type="InterPro" id="IPR037148">
    <property type="entry name" value="NiFe-Hase_small_C_sf"/>
</dbReference>
<evidence type="ECO:0000313" key="15">
    <source>
        <dbReference type="EMBL" id="WFD12264.1"/>
    </source>
</evidence>
<evidence type="ECO:0000256" key="12">
    <source>
        <dbReference type="ARBA" id="ARBA00023291"/>
    </source>
</evidence>
<comment type="subunit">
    <text evidence="5">Heterodimer of a large and a small subunit.</text>
</comment>
<evidence type="ECO:0000256" key="4">
    <source>
        <dbReference type="ARBA" id="ARBA00006605"/>
    </source>
</evidence>
<accession>A0ABY8EH51</accession>
<evidence type="ECO:0000313" key="16">
    <source>
        <dbReference type="Proteomes" id="UP001222800"/>
    </source>
</evidence>
<evidence type="ECO:0000256" key="6">
    <source>
        <dbReference type="ARBA" id="ARBA00022485"/>
    </source>
</evidence>
<dbReference type="Pfam" id="PF01058">
    <property type="entry name" value="Oxidored_q6"/>
    <property type="match status" value="1"/>
</dbReference>
<name>A0ABY8EH51_9FIRM</name>
<keyword evidence="7" id="KW-0479">Metal-binding</keyword>
<dbReference type="InterPro" id="IPR001821">
    <property type="entry name" value="NiFe_hydrogenase_ssu"/>
</dbReference>
<organism evidence="15 16">
    <name type="scientific">Tepidibacter hydrothermalis</name>
    <dbReference type="NCBI Taxonomy" id="3036126"/>
    <lineage>
        <taxon>Bacteria</taxon>
        <taxon>Bacillati</taxon>
        <taxon>Bacillota</taxon>
        <taxon>Clostridia</taxon>
        <taxon>Peptostreptococcales</taxon>
        <taxon>Peptostreptococcaceae</taxon>
        <taxon>Tepidibacter</taxon>
    </lineage>
</organism>
<dbReference type="InterPro" id="IPR006311">
    <property type="entry name" value="TAT_signal"/>
</dbReference>
<keyword evidence="9" id="KW-0560">Oxidoreductase</keyword>
<keyword evidence="11" id="KW-0411">Iron-sulfur</keyword>
<gene>
    <name evidence="15" type="ORF">P4S50_09305</name>
</gene>
<dbReference type="RefSeq" id="WP_277734583.1">
    <property type="nucleotide sequence ID" value="NZ_CP120733.1"/>
</dbReference>
<evidence type="ECO:0000256" key="3">
    <source>
        <dbReference type="ARBA" id="ARBA00004196"/>
    </source>
</evidence>
<dbReference type="PRINTS" id="PR00614">
    <property type="entry name" value="NIHGNASESMLL"/>
</dbReference>
<dbReference type="SUPFAM" id="SSF56770">
    <property type="entry name" value="HydA/Nqo6-like"/>
    <property type="match status" value="1"/>
</dbReference>
<protein>
    <submittedName>
        <fullName evidence="15">Hydrogenase small subunit</fullName>
    </submittedName>
</protein>
<evidence type="ECO:0000256" key="2">
    <source>
        <dbReference type="ARBA" id="ARBA00001966"/>
    </source>
</evidence>
<keyword evidence="16" id="KW-1185">Reference proteome</keyword>
<evidence type="ECO:0000256" key="7">
    <source>
        <dbReference type="ARBA" id="ARBA00022723"/>
    </source>
</evidence>
<dbReference type="PANTHER" id="PTHR30013">
    <property type="entry name" value="NIFE / NIFESE HYDROGENASE SMALL SUBUNIT FAMILY MEMBER"/>
    <property type="match status" value="1"/>
</dbReference>
<proteinExistence type="inferred from homology"/>
<dbReference type="PIRSF" id="PIRSF000310">
    <property type="entry name" value="NiFe_hyd_ssu"/>
    <property type="match status" value="1"/>
</dbReference>
<dbReference type="Proteomes" id="UP001222800">
    <property type="component" value="Chromosome"/>
</dbReference>
<dbReference type="InterPro" id="IPR037024">
    <property type="entry name" value="NiFe_Hase_small_N_sf"/>
</dbReference>
<evidence type="ECO:0000259" key="13">
    <source>
        <dbReference type="Pfam" id="PF01058"/>
    </source>
</evidence>
<keyword evidence="8" id="KW-0732">Signal</keyword>
<evidence type="ECO:0000256" key="5">
    <source>
        <dbReference type="ARBA" id="ARBA00011771"/>
    </source>
</evidence>
<dbReference type="Gene3D" id="4.10.480.10">
    <property type="entry name" value="Cytochrome-c3 hydrogenase, C-terminal domain"/>
    <property type="match status" value="1"/>
</dbReference>
<dbReference type="NCBIfam" id="TIGR01409">
    <property type="entry name" value="TAT_signal_seq"/>
    <property type="match status" value="1"/>
</dbReference>
<reference evidence="15 16" key="1">
    <citation type="submission" date="2023-03" db="EMBL/GenBank/DDBJ databases">
        <title>Complete genome sequence of Tepidibacter sp. SWIR-1, isolated from a deep-sea hydrothermal vent.</title>
        <authorList>
            <person name="Li X."/>
        </authorList>
    </citation>
    <scope>NUCLEOTIDE SEQUENCE [LARGE SCALE GENOMIC DNA]</scope>
    <source>
        <strain evidence="15 16">SWIR-1</strain>
    </source>
</reference>
<keyword evidence="6" id="KW-0004">4Fe-4S</keyword>
<dbReference type="PROSITE" id="PS51318">
    <property type="entry name" value="TAT"/>
    <property type="match status" value="1"/>
</dbReference>
<dbReference type="NCBIfam" id="TIGR00391">
    <property type="entry name" value="hydA"/>
    <property type="match status" value="1"/>
</dbReference>
<dbReference type="Gene3D" id="3.40.50.700">
    <property type="entry name" value="NADH:ubiquinone oxidoreductase-like, 20kDa subunit"/>
    <property type="match status" value="1"/>
</dbReference>
<keyword evidence="10" id="KW-0408">Iron</keyword>
<keyword evidence="12" id="KW-0003">3Fe-4S</keyword>
<comment type="cofactor">
    <cofactor evidence="1">
        <name>[3Fe-4S] cluster</name>
        <dbReference type="ChEBI" id="CHEBI:21137"/>
    </cofactor>
</comment>
<evidence type="ECO:0000256" key="9">
    <source>
        <dbReference type="ARBA" id="ARBA00023002"/>
    </source>
</evidence>
<evidence type="ECO:0000259" key="14">
    <source>
        <dbReference type="Pfam" id="PF14720"/>
    </source>
</evidence>
<dbReference type="InterPro" id="IPR006137">
    <property type="entry name" value="NADH_UbQ_OxRdtase-like_20kDa"/>
</dbReference>
<sequence>MRISRRDFLKWCTASAAAIGLTKIELEKLEDVVFAAESAPPVVWLQGSGCSGCSISLLNTIQETTIDDLLINKISMKYHHNLMTAAGDLAISAIDDTVSQYDGKFILVVEGAVPTANNGTYCVLSEKNNQPWTMLDAVKELGPKAKYVIAAGTCASFGGVPKAGVNPTGIKRLDKEILNGLTKNEIINLPGCPAHPYTLTKTIVDLLLYGMPRLDKEGRPQAFYKEKIHGLCPRRGRGQSSQLGESGCYKSLGCQGPRTNNNCPIRKWNNKVNWCVDAGQPCISCASEDVWQKPVYKFE</sequence>
<evidence type="ECO:0000256" key="8">
    <source>
        <dbReference type="ARBA" id="ARBA00022729"/>
    </source>
</evidence>